<proteinExistence type="predicted"/>
<evidence type="ECO:0008006" key="3">
    <source>
        <dbReference type="Google" id="ProtNLM"/>
    </source>
</evidence>
<evidence type="ECO:0000313" key="1">
    <source>
        <dbReference type="EMBL" id="ARS36272.1"/>
    </source>
</evidence>
<name>A0A1X9YTV5_9BACT</name>
<sequence length="147" mass="16795">MIAEKSFYTVLNSSDYYEIGLDTDLQALVLRYKRSGTSEEYRSLHVELLEAMERVHVNRMLVHTQHMGAVAPEDQRWLGQSMIPMLAMAALGNYLHVAVIVPDDNIFTQLAVENVEQLCNENRNCTNRNFSNIAAARQWLGEQQLPL</sequence>
<dbReference type="KEGG" id="pact:CA264_12965"/>
<keyword evidence="2" id="KW-1185">Reference proteome</keyword>
<organism evidence="1 2">
    <name type="scientific">Pontibacter actiniarum</name>
    <dbReference type="NCBI Taxonomy" id="323450"/>
    <lineage>
        <taxon>Bacteria</taxon>
        <taxon>Pseudomonadati</taxon>
        <taxon>Bacteroidota</taxon>
        <taxon>Cytophagia</taxon>
        <taxon>Cytophagales</taxon>
        <taxon>Hymenobacteraceae</taxon>
        <taxon>Pontibacter</taxon>
    </lineage>
</organism>
<accession>A0A1X9YTV5</accession>
<dbReference type="RefSeq" id="WP_025607758.1">
    <property type="nucleotide sequence ID" value="NZ_CP021235.1"/>
</dbReference>
<reference evidence="2" key="1">
    <citation type="submission" date="2017-05" db="EMBL/GenBank/DDBJ databases">
        <authorList>
            <person name="Ray J."/>
            <person name="Price M."/>
            <person name="Deutschbauer A."/>
        </authorList>
    </citation>
    <scope>NUCLEOTIDE SEQUENCE [LARGE SCALE GENOMIC DNA]</scope>
    <source>
        <strain evidence="2">DSM 19842</strain>
    </source>
</reference>
<dbReference type="Proteomes" id="UP000266292">
    <property type="component" value="Chromosome"/>
</dbReference>
<dbReference type="OrthoDB" id="879261at2"/>
<dbReference type="AlphaFoldDB" id="A0A1X9YTV5"/>
<dbReference type="EMBL" id="CP021235">
    <property type="protein sequence ID" value="ARS36272.1"/>
    <property type="molecule type" value="Genomic_DNA"/>
</dbReference>
<evidence type="ECO:0000313" key="2">
    <source>
        <dbReference type="Proteomes" id="UP000266292"/>
    </source>
</evidence>
<protein>
    <recommendedName>
        <fullName evidence="3">STAS/SEC14 domain-containing protein</fullName>
    </recommendedName>
</protein>
<gene>
    <name evidence="1" type="ORF">CA264_12965</name>
</gene>